<name>A7EK19_SCLS1</name>
<evidence type="ECO:0000313" key="2">
    <source>
        <dbReference type="EMBL" id="EDO03185.1"/>
    </source>
</evidence>
<organism evidence="2 3">
    <name type="scientific">Sclerotinia sclerotiorum (strain ATCC 18683 / 1980 / Ss-1)</name>
    <name type="common">White mold</name>
    <name type="synonym">Whetzelinia sclerotiorum</name>
    <dbReference type="NCBI Taxonomy" id="665079"/>
    <lineage>
        <taxon>Eukaryota</taxon>
        <taxon>Fungi</taxon>
        <taxon>Dikarya</taxon>
        <taxon>Ascomycota</taxon>
        <taxon>Pezizomycotina</taxon>
        <taxon>Leotiomycetes</taxon>
        <taxon>Helotiales</taxon>
        <taxon>Sclerotiniaceae</taxon>
        <taxon>Sclerotinia</taxon>
    </lineage>
</organism>
<dbReference type="GeneID" id="5489559"/>
<dbReference type="KEGG" id="ssl:SS1G_05665"/>
<feature type="signal peptide" evidence="1">
    <location>
        <begin position="1"/>
        <end position="15"/>
    </location>
</feature>
<dbReference type="AlphaFoldDB" id="A7EK19"/>
<reference evidence="3" key="1">
    <citation type="journal article" date="2011" name="PLoS Genet.">
        <title>Genomic analysis of the necrotrophic fungal pathogens Sclerotinia sclerotiorum and Botrytis cinerea.</title>
        <authorList>
            <person name="Amselem J."/>
            <person name="Cuomo C.A."/>
            <person name="van Kan J.A."/>
            <person name="Viaud M."/>
            <person name="Benito E.P."/>
            <person name="Couloux A."/>
            <person name="Coutinho P.M."/>
            <person name="de Vries R.P."/>
            <person name="Dyer P.S."/>
            <person name="Fillinger S."/>
            <person name="Fournier E."/>
            <person name="Gout L."/>
            <person name="Hahn M."/>
            <person name="Kohn L."/>
            <person name="Lapalu N."/>
            <person name="Plummer K.M."/>
            <person name="Pradier J.M."/>
            <person name="Quevillon E."/>
            <person name="Sharon A."/>
            <person name="Simon A."/>
            <person name="ten Have A."/>
            <person name="Tudzynski B."/>
            <person name="Tudzynski P."/>
            <person name="Wincker P."/>
            <person name="Andrew M."/>
            <person name="Anthouard V."/>
            <person name="Beever R.E."/>
            <person name="Beffa R."/>
            <person name="Benoit I."/>
            <person name="Bouzid O."/>
            <person name="Brault B."/>
            <person name="Chen Z."/>
            <person name="Choquer M."/>
            <person name="Collemare J."/>
            <person name="Cotton P."/>
            <person name="Danchin E.G."/>
            <person name="Da Silva C."/>
            <person name="Gautier A."/>
            <person name="Giraud C."/>
            <person name="Giraud T."/>
            <person name="Gonzalez C."/>
            <person name="Grossetete S."/>
            <person name="Guldener U."/>
            <person name="Henrissat B."/>
            <person name="Howlett B.J."/>
            <person name="Kodira C."/>
            <person name="Kretschmer M."/>
            <person name="Lappartient A."/>
            <person name="Leroch M."/>
            <person name="Levis C."/>
            <person name="Mauceli E."/>
            <person name="Neuveglise C."/>
            <person name="Oeser B."/>
            <person name="Pearson M."/>
            <person name="Poulain J."/>
            <person name="Poussereau N."/>
            <person name="Quesneville H."/>
            <person name="Rascle C."/>
            <person name="Schumacher J."/>
            <person name="Segurens B."/>
            <person name="Sexton A."/>
            <person name="Silva E."/>
            <person name="Sirven C."/>
            <person name="Soanes D.M."/>
            <person name="Talbot N.J."/>
            <person name="Templeton M."/>
            <person name="Yandava C."/>
            <person name="Yarden O."/>
            <person name="Zeng Q."/>
            <person name="Rollins J.A."/>
            <person name="Lebrun M.H."/>
            <person name="Dickman M."/>
        </authorList>
    </citation>
    <scope>NUCLEOTIDE SEQUENCE [LARGE SCALE GENOMIC DNA]</scope>
    <source>
        <strain evidence="3">ATCC 18683 / 1980 / Ss-1</strain>
    </source>
</reference>
<accession>A7EK19</accession>
<sequence>MVIGVFVTFLAGLMAGLHLLNRARECKMAEVSCVDVASSMHIENDIDII</sequence>
<dbReference type="InParanoid" id="A7EK19"/>
<dbReference type="Proteomes" id="UP000001312">
    <property type="component" value="Unassembled WGS sequence"/>
</dbReference>
<dbReference type="HOGENOM" id="CLU_3143909_0_0_1"/>
<gene>
    <name evidence="2" type="ORF">SS1G_05665</name>
</gene>
<keyword evidence="3" id="KW-1185">Reference proteome</keyword>
<feature type="chain" id="PRO_5012609954" evidence="1">
    <location>
        <begin position="16"/>
        <end position="49"/>
    </location>
</feature>
<dbReference type="RefSeq" id="XP_001592744.1">
    <property type="nucleotide sequence ID" value="XM_001592694.1"/>
</dbReference>
<evidence type="ECO:0000313" key="3">
    <source>
        <dbReference type="Proteomes" id="UP000001312"/>
    </source>
</evidence>
<protein>
    <submittedName>
        <fullName evidence="2">Uncharacterized protein</fullName>
    </submittedName>
</protein>
<dbReference type="EMBL" id="CH476627">
    <property type="protein sequence ID" value="EDO03185.1"/>
    <property type="molecule type" value="Genomic_DNA"/>
</dbReference>
<proteinExistence type="predicted"/>
<evidence type="ECO:0000256" key="1">
    <source>
        <dbReference type="SAM" id="SignalP"/>
    </source>
</evidence>
<keyword evidence="1" id="KW-0732">Signal</keyword>